<dbReference type="AlphaFoldDB" id="A0A9P5LCT0"/>
<dbReference type="EMBL" id="JAANBB010000328">
    <property type="protein sequence ID" value="KAF7543980.1"/>
    <property type="molecule type" value="Genomic_DNA"/>
</dbReference>
<evidence type="ECO:0000313" key="3">
    <source>
        <dbReference type="Proteomes" id="UP000722485"/>
    </source>
</evidence>
<evidence type="ECO:0000256" key="1">
    <source>
        <dbReference type="SAM" id="MobiDB-lite"/>
    </source>
</evidence>
<feature type="compositionally biased region" description="Polar residues" evidence="1">
    <location>
        <begin position="1"/>
        <end position="14"/>
    </location>
</feature>
<proteinExistence type="predicted"/>
<feature type="region of interest" description="Disordered" evidence="1">
    <location>
        <begin position="1"/>
        <end position="75"/>
    </location>
</feature>
<protein>
    <submittedName>
        <fullName evidence="2">Uncharacterized protein</fullName>
    </submittedName>
</protein>
<evidence type="ECO:0000313" key="2">
    <source>
        <dbReference type="EMBL" id="KAF7543980.1"/>
    </source>
</evidence>
<feature type="compositionally biased region" description="Low complexity" evidence="1">
    <location>
        <begin position="15"/>
        <end position="32"/>
    </location>
</feature>
<name>A0A9P5LCT0_9HYPO</name>
<dbReference type="Proteomes" id="UP000722485">
    <property type="component" value="Unassembled WGS sequence"/>
</dbReference>
<gene>
    <name evidence="2" type="ORF">G7Z17_g10301</name>
</gene>
<dbReference type="OrthoDB" id="3563866at2759"/>
<accession>A0A9P5LCT0</accession>
<comment type="caution">
    <text evidence="2">The sequence shown here is derived from an EMBL/GenBank/DDBJ whole genome shotgun (WGS) entry which is preliminary data.</text>
</comment>
<keyword evidence="3" id="KW-1185">Reference proteome</keyword>
<feature type="compositionally biased region" description="Polar residues" evidence="1">
    <location>
        <begin position="35"/>
        <end position="45"/>
    </location>
</feature>
<sequence length="141" mass="15470">MDTPVTNQVPSDAMSSNSSTSSFFSNTTVSKSPVLETTPSSTPSLKSEADTCDTCKIGSRPVSPLQKEFPKPSQDVDVKAMLERQPGRWTIQGQIAANQQRPKPALSEEELKQRRVRDFEAAKKDLLTFHGNLQPPGHGSW</sequence>
<organism evidence="2 3">
    <name type="scientific">Cylindrodendrum hubeiense</name>
    <dbReference type="NCBI Taxonomy" id="595255"/>
    <lineage>
        <taxon>Eukaryota</taxon>
        <taxon>Fungi</taxon>
        <taxon>Dikarya</taxon>
        <taxon>Ascomycota</taxon>
        <taxon>Pezizomycotina</taxon>
        <taxon>Sordariomycetes</taxon>
        <taxon>Hypocreomycetidae</taxon>
        <taxon>Hypocreales</taxon>
        <taxon>Nectriaceae</taxon>
        <taxon>Cylindrodendrum</taxon>
    </lineage>
</organism>
<reference evidence="2" key="1">
    <citation type="submission" date="2020-03" db="EMBL/GenBank/DDBJ databases">
        <title>Draft Genome Sequence of Cylindrodendrum hubeiense.</title>
        <authorList>
            <person name="Buettner E."/>
            <person name="Kellner H."/>
        </authorList>
    </citation>
    <scope>NUCLEOTIDE SEQUENCE</scope>
    <source>
        <strain evidence="2">IHI 201604</strain>
    </source>
</reference>